<evidence type="ECO:0000256" key="14">
    <source>
        <dbReference type="SAM" id="Phobius"/>
    </source>
</evidence>
<dbReference type="InParanoid" id="A0A1I7W5L8"/>
<dbReference type="GO" id="GO:0004181">
    <property type="term" value="F:metallocarboxypeptidase activity"/>
    <property type="evidence" value="ECO:0007669"/>
    <property type="project" value="InterPro"/>
</dbReference>
<evidence type="ECO:0000256" key="8">
    <source>
        <dbReference type="ARBA" id="ARBA00022833"/>
    </source>
</evidence>
<evidence type="ECO:0000256" key="11">
    <source>
        <dbReference type="ARBA" id="ARBA00069039"/>
    </source>
</evidence>
<dbReference type="SUPFAM" id="SSF54897">
    <property type="entry name" value="Protease propeptides/inhibitors"/>
    <property type="match status" value="1"/>
</dbReference>
<dbReference type="InterPro" id="IPR000834">
    <property type="entry name" value="Peptidase_M14"/>
</dbReference>
<dbReference type="eggNOG" id="KOG2650">
    <property type="taxonomic scope" value="Eukaryota"/>
</dbReference>
<reference evidence="18" key="2">
    <citation type="submission" date="2016-11" db="UniProtKB">
        <authorList>
            <consortium name="WormBaseParasite"/>
        </authorList>
    </citation>
    <scope>IDENTIFICATION</scope>
</reference>
<organism evidence="17 18">
    <name type="scientific">Loa loa</name>
    <name type="common">Eye worm</name>
    <name type="synonym">Filaria loa</name>
    <dbReference type="NCBI Taxonomy" id="7209"/>
    <lineage>
        <taxon>Eukaryota</taxon>
        <taxon>Metazoa</taxon>
        <taxon>Ecdysozoa</taxon>
        <taxon>Nematoda</taxon>
        <taxon>Chromadorea</taxon>
        <taxon>Rhabditida</taxon>
        <taxon>Spirurina</taxon>
        <taxon>Spiruromorpha</taxon>
        <taxon>Filarioidea</taxon>
        <taxon>Onchocercidae</taxon>
        <taxon>Loa</taxon>
    </lineage>
</organism>
<evidence type="ECO:0000256" key="3">
    <source>
        <dbReference type="ARBA" id="ARBA00022645"/>
    </source>
</evidence>
<evidence type="ECO:0000256" key="7">
    <source>
        <dbReference type="ARBA" id="ARBA00022801"/>
    </source>
</evidence>
<dbReference type="InterPro" id="IPR003146">
    <property type="entry name" value="M14A_act_pep"/>
</dbReference>
<dbReference type="GO" id="GO:0006508">
    <property type="term" value="P:proteolysis"/>
    <property type="evidence" value="ECO:0007669"/>
    <property type="project" value="UniProtKB-KW"/>
</dbReference>
<evidence type="ECO:0000256" key="12">
    <source>
        <dbReference type="PROSITE-ProRule" id="PRU01005"/>
    </source>
</evidence>
<evidence type="ECO:0000313" key="17">
    <source>
        <dbReference type="Proteomes" id="UP000095285"/>
    </source>
</evidence>
<dbReference type="InterPro" id="IPR057247">
    <property type="entry name" value="CARBOXYPEPT_ZN_2"/>
</dbReference>
<dbReference type="Gene3D" id="3.40.630.10">
    <property type="entry name" value="Zn peptidases"/>
    <property type="match status" value="1"/>
</dbReference>
<dbReference type="Gene3D" id="3.30.70.340">
    <property type="entry name" value="Metallocarboxypeptidase-like"/>
    <property type="match status" value="1"/>
</dbReference>
<feature type="transmembrane region" description="Helical" evidence="14">
    <location>
        <begin position="21"/>
        <end position="39"/>
    </location>
</feature>
<dbReference type="Proteomes" id="UP000095285">
    <property type="component" value="Unassembled WGS sequence"/>
</dbReference>
<keyword evidence="5" id="KW-0479">Metal-binding</keyword>
<dbReference type="SUPFAM" id="SSF53187">
    <property type="entry name" value="Zn-dependent exopeptidases"/>
    <property type="match status" value="1"/>
</dbReference>
<dbReference type="Pfam" id="PF02244">
    <property type="entry name" value="Propep_M14"/>
    <property type="match status" value="1"/>
</dbReference>
<feature type="active site" description="Proton donor/acceptor" evidence="13">
    <location>
        <position position="448"/>
    </location>
</feature>
<dbReference type="GO" id="GO:0008270">
    <property type="term" value="F:zinc ion binding"/>
    <property type="evidence" value="ECO:0007669"/>
    <property type="project" value="InterPro"/>
</dbReference>
<evidence type="ECO:0000256" key="5">
    <source>
        <dbReference type="ARBA" id="ARBA00022723"/>
    </source>
</evidence>
<protein>
    <recommendedName>
        <fullName evidence="11">Zinc carboxypeptidase A 1</fullName>
    </recommendedName>
</protein>
<reference evidence="17" key="1">
    <citation type="submission" date="2012-04" db="EMBL/GenBank/DDBJ databases">
        <title>The Genome Sequence of Loa loa.</title>
        <authorList>
            <consortium name="The Broad Institute Genome Sequencing Platform"/>
            <consortium name="Broad Institute Genome Sequencing Center for Infectious Disease"/>
            <person name="Nutman T.B."/>
            <person name="Fink D.L."/>
            <person name="Russ C."/>
            <person name="Young S."/>
            <person name="Zeng Q."/>
            <person name="Gargeya S."/>
            <person name="Alvarado L."/>
            <person name="Berlin A."/>
            <person name="Chapman S.B."/>
            <person name="Chen Z."/>
            <person name="Freedman E."/>
            <person name="Gellesch M."/>
            <person name="Goldberg J."/>
            <person name="Griggs A."/>
            <person name="Gujja S."/>
            <person name="Heilman E.R."/>
            <person name="Heiman D."/>
            <person name="Howarth C."/>
            <person name="Mehta T."/>
            <person name="Neiman D."/>
            <person name="Pearson M."/>
            <person name="Roberts A."/>
            <person name="Saif S."/>
            <person name="Shea T."/>
            <person name="Shenoy N."/>
            <person name="Sisk P."/>
            <person name="Stolte C."/>
            <person name="Sykes S."/>
            <person name="White J."/>
            <person name="Yandava C."/>
            <person name="Haas B."/>
            <person name="Henn M.R."/>
            <person name="Nusbaum C."/>
            <person name="Birren B."/>
        </authorList>
    </citation>
    <scope>NUCLEOTIDE SEQUENCE [LARGE SCALE GENOMIC DNA]</scope>
</reference>
<dbReference type="PROSITE" id="PS00133">
    <property type="entry name" value="CARBOXYPEPT_ZN_2"/>
    <property type="match status" value="1"/>
</dbReference>
<dbReference type="Pfam" id="PF00246">
    <property type="entry name" value="Peptidase_M14"/>
    <property type="match status" value="1"/>
</dbReference>
<keyword evidence="4" id="KW-0645">Protease</keyword>
<comment type="cofactor">
    <cofactor evidence="1">
        <name>Zn(2+)</name>
        <dbReference type="ChEBI" id="CHEBI:29105"/>
    </cofactor>
</comment>
<keyword evidence="10" id="KW-1015">Disulfide bond</keyword>
<feature type="domain" description="Peptidase M14" evidence="16">
    <location>
        <begin position="168"/>
        <end position="484"/>
    </location>
</feature>
<accession>A0A1I7W5L8</accession>
<dbReference type="WBParaSite" id="EN70_9927">
    <property type="protein sequence ID" value="EN70_9927"/>
    <property type="gene ID" value="EN70_9927"/>
</dbReference>
<evidence type="ECO:0000256" key="6">
    <source>
        <dbReference type="ARBA" id="ARBA00022729"/>
    </source>
</evidence>
<gene>
    <name evidence="18" type="primary">LOAG_17992</name>
</gene>
<keyword evidence="14" id="KW-0472">Membrane</keyword>
<dbReference type="CDD" id="cd03860">
    <property type="entry name" value="M14_CP_A-B_like"/>
    <property type="match status" value="1"/>
</dbReference>
<keyword evidence="6" id="KW-0732">Signal</keyword>
<evidence type="ECO:0000256" key="2">
    <source>
        <dbReference type="ARBA" id="ARBA00005988"/>
    </source>
</evidence>
<keyword evidence="17" id="KW-1185">Reference proteome</keyword>
<evidence type="ECO:0000256" key="13">
    <source>
        <dbReference type="PROSITE-ProRule" id="PRU01379"/>
    </source>
</evidence>
<dbReference type="PRINTS" id="PR00765">
    <property type="entry name" value="CRBOXYPTASEA"/>
</dbReference>
<evidence type="ECO:0000313" key="18">
    <source>
        <dbReference type="WBParaSite" id="EN70_9927"/>
    </source>
</evidence>
<dbReference type="SMART" id="SM00631">
    <property type="entry name" value="Zn_pept"/>
    <property type="match status" value="1"/>
</dbReference>
<dbReference type="PROSITE" id="PS52035">
    <property type="entry name" value="PEPTIDASE_M14"/>
    <property type="match status" value="1"/>
</dbReference>
<keyword evidence="3" id="KW-0121">Carboxypeptidase</keyword>
<evidence type="ECO:0000256" key="1">
    <source>
        <dbReference type="ARBA" id="ARBA00001947"/>
    </source>
</evidence>
<evidence type="ECO:0000256" key="4">
    <source>
        <dbReference type="ARBA" id="ARBA00022670"/>
    </source>
</evidence>
<evidence type="ECO:0000256" key="10">
    <source>
        <dbReference type="ARBA" id="ARBA00023157"/>
    </source>
</evidence>
<dbReference type="GO" id="GO:0005615">
    <property type="term" value="C:extracellular space"/>
    <property type="evidence" value="ECO:0007669"/>
    <property type="project" value="TreeGrafter"/>
</dbReference>
<keyword evidence="14" id="KW-1133">Transmembrane helix</keyword>
<proteinExistence type="inferred from homology"/>
<dbReference type="FunFam" id="3.30.70.340:FF:000002">
    <property type="entry name" value="Carboxypeptidase A"/>
    <property type="match status" value="1"/>
</dbReference>
<dbReference type="AlphaFoldDB" id="A0A1I7W5L8"/>
<dbReference type="PANTHER" id="PTHR11705:SF149">
    <property type="entry name" value="SHKT DOMAIN-CONTAINING PROTEIN"/>
    <property type="match status" value="1"/>
</dbReference>
<keyword evidence="14" id="KW-0812">Transmembrane</keyword>
<dbReference type="InterPro" id="IPR003582">
    <property type="entry name" value="ShKT_dom"/>
</dbReference>
<name>A0A1I7W5L8_LOALO</name>
<dbReference type="PANTHER" id="PTHR11705">
    <property type="entry name" value="PROTEASE FAMILY M14 CARBOXYPEPTIDASE A,B"/>
    <property type="match status" value="1"/>
</dbReference>
<dbReference type="FunFam" id="3.40.630.10:FF:000056">
    <property type="entry name" value="Zinc carboxypeptidase"/>
    <property type="match status" value="1"/>
</dbReference>
<comment type="similarity">
    <text evidence="2 13">Belongs to the peptidase M14 family.</text>
</comment>
<comment type="caution">
    <text evidence="12">Lacks conserved residue(s) required for the propagation of feature annotation.</text>
</comment>
<evidence type="ECO:0000259" key="15">
    <source>
        <dbReference type="PROSITE" id="PS51670"/>
    </source>
</evidence>
<evidence type="ECO:0000259" key="16">
    <source>
        <dbReference type="PROSITE" id="PS52035"/>
    </source>
</evidence>
<dbReference type="InterPro" id="IPR036990">
    <property type="entry name" value="M14A-like_propep"/>
</dbReference>
<sequence>MLQRKNNLTTKRWSEWRLQRYLFQFWPTYIIAIIFTSIGDTIADSDLSTNLTETSITTGKSSFTVYRLNPETKGQTEYLLDLLVNSTKIDFWKAPRVAGGQVHVMIREEMKDGFLKSMKTHNISYSVMIDDVEKKIRKLREKANRSRHYNWLRDDPSSSRRVHFNLAQYHSYNEILNYLDQLSAAYPDRTQVRSIGVTHEGRQLKLIKIGKPRHFQKAGIWIDGGIHAREWVSPSTVLYMIDQLVTKYDVDPQIQRLVDELDWFIVPLLNPDGYEYTRSSTNPEVRLWRKNRSPLTCRISHNGIFSHPQQKCCQGVDLNRNYDWQYGMEGSSNDPCSEIYQGPSAFSEPETRAVYRFIAERRHIIKTFLTFHSYSQILMYPFGHRERTYTSDVDDLRSTALQAANALRAAYGTQYTVGTGADTLYPASGGAEDWAKGRMGIKYSYLFELRPDGEVWDGFLLDESQIIPTARESFEAVKVIANRTSAMFTPKNITPIEMNNSKRTTCVDNEQFCTFWARHGYCSSWEIMRKICARSCAFATYMNSLFDNLMIITKCFNA</sequence>
<keyword evidence="9" id="KW-0482">Metalloprotease</keyword>
<dbReference type="PROSITE" id="PS51670">
    <property type="entry name" value="SHKT"/>
    <property type="match status" value="1"/>
</dbReference>
<keyword evidence="7" id="KW-0378">Hydrolase</keyword>
<dbReference type="OrthoDB" id="3626597at2759"/>
<keyword evidence="8" id="KW-0862">Zinc</keyword>
<feature type="domain" description="ShKT" evidence="15">
    <location>
        <begin position="506"/>
        <end position="539"/>
    </location>
</feature>
<evidence type="ECO:0000256" key="9">
    <source>
        <dbReference type="ARBA" id="ARBA00023049"/>
    </source>
</evidence>